<name>A0A0F9BRV5_9ZZZZ</name>
<protein>
    <recommendedName>
        <fullName evidence="3">Collagen-like protein</fullName>
    </recommendedName>
</protein>
<sequence>MKKNILIMLVLLLCVGLPLLGGRYNFPKTADKDFIIQELNKRLKIVDSNLVFDDKVLTITLPGAKGDKGDTGQAGRMGRDGTNGASGLSIVGPVGGVPAHVWEGTRLRFKFPDGSWGNAVELRGLRGANGSKGQPGRNGKDGTNGDRGFNGENGTNGVDGVAGDRGEEGSPGVSGRDGLD</sequence>
<feature type="region of interest" description="Disordered" evidence="1">
    <location>
        <begin position="125"/>
        <end position="180"/>
    </location>
</feature>
<evidence type="ECO:0000256" key="1">
    <source>
        <dbReference type="SAM" id="MobiDB-lite"/>
    </source>
</evidence>
<gene>
    <name evidence="2" type="ORF">LCGC14_2413340</name>
</gene>
<accession>A0A0F9BRV5</accession>
<dbReference type="AlphaFoldDB" id="A0A0F9BRV5"/>
<dbReference type="InterPro" id="IPR008160">
    <property type="entry name" value="Collagen"/>
</dbReference>
<comment type="caution">
    <text evidence="2">The sequence shown here is derived from an EMBL/GenBank/DDBJ whole genome shotgun (WGS) entry which is preliminary data.</text>
</comment>
<feature type="region of interest" description="Disordered" evidence="1">
    <location>
        <begin position="67"/>
        <end position="86"/>
    </location>
</feature>
<reference evidence="2" key="1">
    <citation type="journal article" date="2015" name="Nature">
        <title>Complex archaea that bridge the gap between prokaryotes and eukaryotes.</title>
        <authorList>
            <person name="Spang A."/>
            <person name="Saw J.H."/>
            <person name="Jorgensen S.L."/>
            <person name="Zaremba-Niedzwiedzka K."/>
            <person name="Martijn J."/>
            <person name="Lind A.E."/>
            <person name="van Eijk R."/>
            <person name="Schleper C."/>
            <person name="Guy L."/>
            <person name="Ettema T.J."/>
        </authorList>
    </citation>
    <scope>NUCLEOTIDE SEQUENCE</scope>
</reference>
<dbReference type="PANTHER" id="PTHR24637">
    <property type="entry name" value="COLLAGEN"/>
    <property type="match status" value="1"/>
</dbReference>
<organism evidence="2">
    <name type="scientific">marine sediment metagenome</name>
    <dbReference type="NCBI Taxonomy" id="412755"/>
    <lineage>
        <taxon>unclassified sequences</taxon>
        <taxon>metagenomes</taxon>
        <taxon>ecological metagenomes</taxon>
    </lineage>
</organism>
<evidence type="ECO:0000313" key="2">
    <source>
        <dbReference type="EMBL" id="KKL24635.1"/>
    </source>
</evidence>
<dbReference type="Pfam" id="PF01391">
    <property type="entry name" value="Collagen"/>
    <property type="match status" value="1"/>
</dbReference>
<proteinExistence type="predicted"/>
<dbReference type="EMBL" id="LAZR01036517">
    <property type="protein sequence ID" value="KKL24635.1"/>
    <property type="molecule type" value="Genomic_DNA"/>
</dbReference>
<feature type="non-terminal residue" evidence="2">
    <location>
        <position position="180"/>
    </location>
</feature>
<evidence type="ECO:0008006" key="3">
    <source>
        <dbReference type="Google" id="ProtNLM"/>
    </source>
</evidence>